<protein>
    <submittedName>
        <fullName evidence="6">Uncharacterized protein</fullName>
    </submittedName>
</protein>
<proteinExistence type="predicted"/>
<dbReference type="GO" id="GO:0005516">
    <property type="term" value="F:calmodulin binding"/>
    <property type="evidence" value="ECO:0007669"/>
    <property type="project" value="UniProtKB-KW"/>
</dbReference>
<evidence type="ECO:0000256" key="2">
    <source>
        <dbReference type="ARBA" id="ARBA00004496"/>
    </source>
</evidence>
<comment type="caution">
    <text evidence="6">The sequence shown here is derived from an EMBL/GenBank/DDBJ whole genome shotgun (WGS) entry which is preliminary data.</text>
</comment>
<dbReference type="InterPro" id="IPR044159">
    <property type="entry name" value="IQM"/>
</dbReference>
<dbReference type="Proteomes" id="UP001630127">
    <property type="component" value="Unassembled WGS sequence"/>
</dbReference>
<dbReference type="PANTHER" id="PTHR31250">
    <property type="entry name" value="IQ DOMAIN-CONTAINING PROTEIN IQM3"/>
    <property type="match status" value="1"/>
</dbReference>
<evidence type="ECO:0000256" key="4">
    <source>
        <dbReference type="ARBA" id="ARBA00022860"/>
    </source>
</evidence>
<name>A0ABD3AY04_9GENT</name>
<dbReference type="GO" id="GO:0005634">
    <property type="term" value="C:nucleus"/>
    <property type="evidence" value="ECO:0007669"/>
    <property type="project" value="UniProtKB-SubCell"/>
</dbReference>
<evidence type="ECO:0000313" key="6">
    <source>
        <dbReference type="EMBL" id="KAL3536137.1"/>
    </source>
</evidence>
<evidence type="ECO:0000256" key="3">
    <source>
        <dbReference type="ARBA" id="ARBA00022490"/>
    </source>
</evidence>
<gene>
    <name evidence="6" type="ORF">ACH5RR_004598</name>
</gene>
<dbReference type="PROSITE" id="PS50096">
    <property type="entry name" value="IQ"/>
    <property type="match status" value="1"/>
</dbReference>
<keyword evidence="3" id="KW-0963">Cytoplasm</keyword>
<organism evidence="6 7">
    <name type="scientific">Cinchona calisaya</name>
    <dbReference type="NCBI Taxonomy" id="153742"/>
    <lineage>
        <taxon>Eukaryota</taxon>
        <taxon>Viridiplantae</taxon>
        <taxon>Streptophyta</taxon>
        <taxon>Embryophyta</taxon>
        <taxon>Tracheophyta</taxon>
        <taxon>Spermatophyta</taxon>
        <taxon>Magnoliopsida</taxon>
        <taxon>eudicotyledons</taxon>
        <taxon>Gunneridae</taxon>
        <taxon>Pentapetalae</taxon>
        <taxon>asterids</taxon>
        <taxon>lamiids</taxon>
        <taxon>Gentianales</taxon>
        <taxon>Rubiaceae</taxon>
        <taxon>Cinchonoideae</taxon>
        <taxon>Cinchoneae</taxon>
        <taxon>Cinchona</taxon>
    </lineage>
</organism>
<keyword evidence="4" id="KW-0112">Calmodulin-binding</keyword>
<dbReference type="Pfam" id="PF00612">
    <property type="entry name" value="IQ"/>
    <property type="match status" value="1"/>
</dbReference>
<dbReference type="InterPro" id="IPR000048">
    <property type="entry name" value="IQ_motif_EF-hand-BS"/>
</dbReference>
<evidence type="ECO:0000256" key="5">
    <source>
        <dbReference type="ARBA" id="ARBA00023242"/>
    </source>
</evidence>
<accession>A0ABD3AY04</accession>
<reference evidence="6 7" key="1">
    <citation type="submission" date="2024-11" db="EMBL/GenBank/DDBJ databases">
        <title>A near-complete genome assembly of Cinchona calisaya.</title>
        <authorList>
            <person name="Lian D.C."/>
            <person name="Zhao X.W."/>
            <person name="Wei L."/>
        </authorList>
    </citation>
    <scope>NUCLEOTIDE SEQUENCE [LARGE SCALE GENOMIC DNA]</scope>
    <source>
        <tissue evidence="6">Nenye</tissue>
    </source>
</reference>
<dbReference type="GO" id="GO:0005737">
    <property type="term" value="C:cytoplasm"/>
    <property type="evidence" value="ECO:0007669"/>
    <property type="project" value="UniProtKB-SubCell"/>
</dbReference>
<keyword evidence="7" id="KW-1185">Reference proteome</keyword>
<dbReference type="PANTHER" id="PTHR31250:SF10">
    <property type="entry name" value="IQ DOMAIN-CONTAINING PROTEIN IQM3"/>
    <property type="match status" value="1"/>
</dbReference>
<evidence type="ECO:0000256" key="1">
    <source>
        <dbReference type="ARBA" id="ARBA00004123"/>
    </source>
</evidence>
<evidence type="ECO:0000313" key="7">
    <source>
        <dbReference type="Proteomes" id="UP001630127"/>
    </source>
</evidence>
<keyword evidence="5" id="KW-0539">Nucleus</keyword>
<sequence length="107" mass="12178">MTFHLLTPHSASPSSANGKAFTEKVEKCPSDAAMKLQKVYRGYRTRRMCADDAVSGMLWGQALDFTRLNHSTISIFQFLKPESAASRWNRVSLNAFKAILMRKFLYE</sequence>
<dbReference type="EMBL" id="JBJUIK010000002">
    <property type="protein sequence ID" value="KAL3536137.1"/>
    <property type="molecule type" value="Genomic_DNA"/>
</dbReference>
<dbReference type="AlphaFoldDB" id="A0ABD3AY04"/>
<comment type="subcellular location">
    <subcellularLocation>
        <location evidence="2">Cytoplasm</location>
    </subcellularLocation>
    <subcellularLocation>
        <location evidence="1">Nucleus</location>
    </subcellularLocation>
</comment>